<dbReference type="InterPro" id="IPR018028">
    <property type="entry name" value="Catalase"/>
</dbReference>
<reference evidence="2 3" key="1">
    <citation type="submission" date="2021-03" db="EMBL/GenBank/DDBJ databases">
        <title>Genomic Encyclopedia of Type Strains, Phase III (KMG-III): the genomes of soil and plant-associated and newly described type strains.</title>
        <authorList>
            <person name="Whitman W."/>
        </authorList>
    </citation>
    <scope>NUCLEOTIDE SEQUENCE [LARGE SCALE GENOMIC DNA]</scope>
    <source>
        <strain evidence="2 3">IMMIB AFH-6</strain>
    </source>
</reference>
<feature type="region of interest" description="Disordered" evidence="1">
    <location>
        <begin position="1"/>
        <end position="27"/>
    </location>
</feature>
<dbReference type="PROSITE" id="PS51402">
    <property type="entry name" value="CATALASE_3"/>
    <property type="match status" value="1"/>
</dbReference>
<dbReference type="EMBL" id="JAGINP010000037">
    <property type="protein sequence ID" value="MBP2296959.1"/>
    <property type="molecule type" value="Genomic_DNA"/>
</dbReference>
<proteinExistence type="predicted"/>
<dbReference type="PANTHER" id="PTHR36195:SF4">
    <property type="entry name" value="DOMAIN PROTEIN, PUTATIVE (AFU_ORTHOLOGUE AFUA_5G01990)-RELATED"/>
    <property type="match status" value="1"/>
</dbReference>
<evidence type="ECO:0008006" key="4">
    <source>
        <dbReference type="Google" id="ProtNLM"/>
    </source>
</evidence>
<dbReference type="PANTHER" id="PTHR36195">
    <property type="entry name" value="DOMAIN PROTEIN, PUTATIVE (AFU_ORTHOLOGUE AFUA_5G01990)-RELATED-RELATED"/>
    <property type="match status" value="1"/>
</dbReference>
<organism evidence="2 3">
    <name type="scientific">Azospirillum rugosum</name>
    <dbReference type="NCBI Taxonomy" id="416170"/>
    <lineage>
        <taxon>Bacteria</taxon>
        <taxon>Pseudomonadati</taxon>
        <taxon>Pseudomonadota</taxon>
        <taxon>Alphaproteobacteria</taxon>
        <taxon>Rhodospirillales</taxon>
        <taxon>Azospirillaceae</taxon>
        <taxon>Azospirillum</taxon>
    </lineage>
</organism>
<accession>A0ABS4SXH0</accession>
<dbReference type="RefSeq" id="WP_307420934.1">
    <property type="nucleotide sequence ID" value="NZ_JAGINP010000037.1"/>
</dbReference>
<dbReference type="SUPFAM" id="SSF56634">
    <property type="entry name" value="Heme-dependent catalase-like"/>
    <property type="match status" value="1"/>
</dbReference>
<gene>
    <name evidence="2" type="ORF">J2851_006778</name>
</gene>
<evidence type="ECO:0000256" key="1">
    <source>
        <dbReference type="SAM" id="MobiDB-lite"/>
    </source>
</evidence>
<evidence type="ECO:0000313" key="3">
    <source>
        <dbReference type="Proteomes" id="UP000781958"/>
    </source>
</evidence>
<keyword evidence="3" id="KW-1185">Reference proteome</keyword>
<dbReference type="Gene3D" id="2.40.180.10">
    <property type="entry name" value="Catalase core domain"/>
    <property type="match status" value="1"/>
</dbReference>
<dbReference type="Proteomes" id="UP000781958">
    <property type="component" value="Unassembled WGS sequence"/>
</dbReference>
<evidence type="ECO:0000313" key="2">
    <source>
        <dbReference type="EMBL" id="MBP2296959.1"/>
    </source>
</evidence>
<protein>
    <recommendedName>
        <fullName evidence="4">Catalase</fullName>
    </recommendedName>
</protein>
<dbReference type="InterPro" id="IPR020835">
    <property type="entry name" value="Catalase_sf"/>
</dbReference>
<sequence length="373" mass="39900">MSQNDPAAPPSDPLRYDPSVETPEADESETAAALADTMLSISKTTYKDGGHGLRSVHAKSHGLLVGQLEVLDGLPPVLAQGLFARADRYPVVMRLSTTPGDILPDSVSTPRGLAIKVMGVPGERLPGSEGQTTQDFVLVNGPVFAVPDGKSFLGSLKLLAATTDRAPTAKKVVSAGLRGAEAVVEAFGGQSVTLKTMGGEPERHILGERFYSQVPIRYGDYMAKVSVVPVSEELVALSGAPLNVNGKPDGLREAVVDFFGRHGGTWELRVQLCTDLEAMPIENAAVEWPEDKSPYVTVARITVDPQVAWSPERSKAGDDRLSFSPWHGLAAHRPLGSIMRMRRHAYAMSARFRAERNGDDVGEPDGGSFRLPA</sequence>
<name>A0ABS4SXH0_9PROT</name>
<dbReference type="CDD" id="cd08152">
    <property type="entry name" value="y4iL_like"/>
    <property type="match status" value="1"/>
</dbReference>
<comment type="caution">
    <text evidence="2">The sequence shown here is derived from an EMBL/GenBank/DDBJ whole genome shotgun (WGS) entry which is preliminary data.</text>
</comment>